<evidence type="ECO:0000256" key="13">
    <source>
        <dbReference type="ARBA" id="ARBA00023175"/>
    </source>
</evidence>
<dbReference type="GO" id="GO:0005874">
    <property type="term" value="C:microtubule"/>
    <property type="evidence" value="ECO:0007669"/>
    <property type="project" value="UniProtKB-KW"/>
</dbReference>
<dbReference type="CDD" id="cd22248">
    <property type="entry name" value="Rcc_KIF21"/>
    <property type="match status" value="1"/>
</dbReference>
<dbReference type="PROSITE" id="PS00678">
    <property type="entry name" value="WD_REPEATS_1"/>
    <property type="match status" value="1"/>
</dbReference>
<dbReference type="FunFam" id="3.40.850.10:FF:000011">
    <property type="entry name" value="Kinesin family member 21A"/>
    <property type="match status" value="1"/>
</dbReference>
<dbReference type="PRINTS" id="PR00380">
    <property type="entry name" value="KINESINHEAVY"/>
</dbReference>
<keyword evidence="14" id="KW-0206">Cytoskeleton</keyword>
<dbReference type="GO" id="GO:0008017">
    <property type="term" value="F:microtubule binding"/>
    <property type="evidence" value="ECO:0007669"/>
    <property type="project" value="InterPro"/>
</dbReference>
<feature type="repeat" description="WD" evidence="16">
    <location>
        <begin position="1494"/>
        <end position="1535"/>
    </location>
</feature>
<feature type="repeat" description="WD" evidence="16">
    <location>
        <begin position="1260"/>
        <end position="1299"/>
    </location>
</feature>
<dbReference type="Gene3D" id="3.40.850.10">
    <property type="entry name" value="Kinesin motor domain"/>
    <property type="match status" value="1"/>
</dbReference>
<evidence type="ECO:0000256" key="2">
    <source>
        <dbReference type="ARBA" id="ARBA00004279"/>
    </source>
</evidence>
<dbReference type="InterPro" id="IPR027417">
    <property type="entry name" value="P-loop_NTPase"/>
</dbReference>
<reference evidence="21" key="1">
    <citation type="submission" date="2014-05" db="EMBL/GenBank/DDBJ databases">
        <authorList>
            <person name="Chronopoulou M."/>
        </authorList>
    </citation>
    <scope>NUCLEOTIDE SEQUENCE</scope>
    <source>
        <tissue evidence="21">Whole organism</tissue>
    </source>
</reference>
<dbReference type="SUPFAM" id="SSF52540">
    <property type="entry name" value="P-loop containing nucleoside triphosphate hydrolases"/>
    <property type="match status" value="1"/>
</dbReference>
<dbReference type="GO" id="GO:0030426">
    <property type="term" value="C:growth cone"/>
    <property type="evidence" value="ECO:0007669"/>
    <property type="project" value="UniProtKB-SubCell"/>
</dbReference>
<keyword evidence="6" id="KW-0597">Phosphoprotein</keyword>
<dbReference type="PROSITE" id="PS50067">
    <property type="entry name" value="KINESIN_MOTOR_2"/>
    <property type="match status" value="1"/>
</dbReference>
<dbReference type="InterPro" id="IPR027640">
    <property type="entry name" value="Kinesin-like_fam"/>
</dbReference>
<dbReference type="FunFam" id="2.130.10.10:FF:000164">
    <property type="entry name" value="Kinesin family member 21A"/>
    <property type="match status" value="1"/>
</dbReference>
<evidence type="ECO:0000256" key="14">
    <source>
        <dbReference type="ARBA" id="ARBA00023212"/>
    </source>
</evidence>
<keyword evidence="11 17" id="KW-0067">ATP-binding</keyword>
<feature type="compositionally biased region" description="Polar residues" evidence="19">
    <location>
        <begin position="1182"/>
        <end position="1195"/>
    </location>
</feature>
<evidence type="ECO:0000256" key="18">
    <source>
        <dbReference type="SAM" id="Coils"/>
    </source>
</evidence>
<feature type="repeat" description="WD" evidence="16">
    <location>
        <begin position="1453"/>
        <end position="1492"/>
    </location>
</feature>
<dbReference type="InterPro" id="IPR056533">
    <property type="entry name" value="KIF21A/B_hel_1"/>
</dbReference>
<evidence type="ECO:0000259" key="20">
    <source>
        <dbReference type="PROSITE" id="PS50067"/>
    </source>
</evidence>
<dbReference type="GO" id="GO:0003777">
    <property type="term" value="F:microtubule motor activity"/>
    <property type="evidence" value="ECO:0007669"/>
    <property type="project" value="InterPro"/>
</dbReference>
<evidence type="ECO:0000256" key="5">
    <source>
        <dbReference type="ARBA" id="ARBA00022490"/>
    </source>
</evidence>
<dbReference type="Pfam" id="PF00225">
    <property type="entry name" value="Kinesin"/>
    <property type="match status" value="1"/>
</dbReference>
<dbReference type="Pfam" id="PF00400">
    <property type="entry name" value="WD40"/>
    <property type="match status" value="5"/>
</dbReference>
<evidence type="ECO:0000256" key="9">
    <source>
        <dbReference type="ARBA" id="ARBA00022737"/>
    </source>
</evidence>
<dbReference type="PROSITE" id="PS50294">
    <property type="entry name" value="WD_REPEATS_REGION"/>
    <property type="match status" value="2"/>
</dbReference>
<dbReference type="Pfam" id="PF25764">
    <property type="entry name" value="KIF21A_4th"/>
    <property type="match status" value="1"/>
</dbReference>
<keyword evidence="10 17" id="KW-0547">Nucleotide-binding</keyword>
<dbReference type="InterPro" id="IPR019821">
    <property type="entry name" value="Kinesin_motor_CS"/>
</dbReference>
<keyword evidence="8" id="KW-0493">Microtubule</keyword>
<keyword evidence="5" id="KW-0963">Cytoplasm</keyword>
<dbReference type="EMBL" id="HACA01000093">
    <property type="protein sequence ID" value="CDW17454.1"/>
    <property type="molecule type" value="Transcribed_RNA"/>
</dbReference>
<evidence type="ECO:0000256" key="11">
    <source>
        <dbReference type="ARBA" id="ARBA00022840"/>
    </source>
</evidence>
<comment type="similarity">
    <text evidence="17">Belongs to the TRAFAC class myosin-kinesin ATPase superfamily. Kinesin family.</text>
</comment>
<evidence type="ECO:0000256" key="10">
    <source>
        <dbReference type="ARBA" id="ARBA00022741"/>
    </source>
</evidence>
<dbReference type="InterPro" id="IPR036322">
    <property type="entry name" value="WD40_repeat_dom_sf"/>
</dbReference>
<comment type="subcellular location">
    <subcellularLocation>
        <location evidence="3">Cell projection</location>
        <location evidence="3">Axon</location>
    </subcellularLocation>
    <subcellularLocation>
        <location evidence="2">Cell projection</location>
        <location evidence="2">Dendrite</location>
    </subcellularLocation>
    <subcellularLocation>
        <location evidence="4">Cell projection</location>
        <location evidence="4">Growth cone</location>
    </subcellularLocation>
    <subcellularLocation>
        <location evidence="1">Cytoplasm</location>
        <location evidence="1">Cytoskeleton</location>
    </subcellularLocation>
</comment>
<dbReference type="GO" id="GO:0051231">
    <property type="term" value="P:spindle elongation"/>
    <property type="evidence" value="ECO:0007669"/>
    <property type="project" value="TreeGrafter"/>
</dbReference>
<dbReference type="InterPro" id="IPR019775">
    <property type="entry name" value="WD40_repeat_CS"/>
</dbReference>
<organism evidence="21">
    <name type="scientific">Lepeophtheirus salmonis</name>
    <name type="common">Salmon louse</name>
    <name type="synonym">Caligus salmonis</name>
    <dbReference type="NCBI Taxonomy" id="72036"/>
    <lineage>
        <taxon>Eukaryota</taxon>
        <taxon>Metazoa</taxon>
        <taxon>Ecdysozoa</taxon>
        <taxon>Arthropoda</taxon>
        <taxon>Crustacea</taxon>
        <taxon>Multicrustacea</taxon>
        <taxon>Hexanauplia</taxon>
        <taxon>Copepoda</taxon>
        <taxon>Siphonostomatoida</taxon>
        <taxon>Caligidae</taxon>
        <taxon>Lepeophtheirus</taxon>
    </lineage>
</organism>
<feature type="compositionally biased region" description="Basic residues" evidence="19">
    <location>
        <begin position="1171"/>
        <end position="1181"/>
    </location>
</feature>
<dbReference type="InterPro" id="IPR056532">
    <property type="entry name" value="KIF21A/B_hel_2"/>
</dbReference>
<evidence type="ECO:0000256" key="1">
    <source>
        <dbReference type="ARBA" id="ARBA00004245"/>
    </source>
</evidence>
<dbReference type="Pfam" id="PF23203">
    <property type="entry name" value="KIF21A"/>
    <property type="match status" value="1"/>
</dbReference>
<dbReference type="InterPro" id="IPR001680">
    <property type="entry name" value="WD40_rpt"/>
</dbReference>
<evidence type="ECO:0000256" key="4">
    <source>
        <dbReference type="ARBA" id="ARBA00004624"/>
    </source>
</evidence>
<dbReference type="PROSITE" id="PS00411">
    <property type="entry name" value="KINESIN_MOTOR_1"/>
    <property type="match status" value="1"/>
</dbReference>
<evidence type="ECO:0000256" key="8">
    <source>
        <dbReference type="ARBA" id="ARBA00022701"/>
    </source>
</evidence>
<evidence type="ECO:0000256" key="6">
    <source>
        <dbReference type="ARBA" id="ARBA00022553"/>
    </source>
</evidence>
<feature type="region of interest" description="Disordered" evidence="19">
    <location>
        <begin position="750"/>
        <end position="782"/>
    </location>
</feature>
<sequence length="1580" mass="178260">MDSSDENKDNNDDESSVRVAVRIRPQLPREIMDACQICVSLTPGEPQVWLGSNKAFTYDFVFSPESAQAEVYSDTVYRLIEGTFEGYNATVLAYGQTGSGKTYTMGTAFELSTQEASYGIIPRAVKQLFEGIRIRTEAAEAANLPPPEFKVSTQFMELYNEEVIDLFDMKTSLPNISKKSGIRIHEDSNGNIYTVGVTTRTVRSKEETMSALKSGAFNRTTASTNMNDQSSRSHAIFTIHIEQQRHIPPSKSSSNLEDSNKDENTTDEGELEILTAKFHFVDLAGSERLKRTGATGDRAKEGISINCGLLALGNVISALGDTTRKVLHVPYRDSKLTRLLQDSLGGNSRTFMIACVSPSDRDFMETLNTLKYSNRARNIKNKISANQDKTSRTINLLRQEIQNLQLELMEYKQGKRIMGDDGVETTNDMYHENMMLMKENTNLRTRVKALQETVDVLTSKNVSLLAEKELTSMNFIENGEANNNNSKNGNVKKDIASMIEKYVTEIENLRTKLCESENLCAQLRKEASRAKRLSNPMANFFDSNTDVQALIEMAKKDLEKNNKEVEKVRRISSVTVKDEDADSDDQDDITVTGNDDDNSSDDDTDTEESENHDEELVELTSEISLKQKLIEELETSQKRLHIMKQQYENKLISLQNRIYATEEERDKVLKNMSPAIGTKSPGQNADKVTRIKEEYKSKLEKLQGEVKKLQAAKKEHAKLLRNQSQYERQLDKLKSDVIDMKRSKVKLVQKMKEESNRHRELENRRNRELSQMKKTSRKNESRIRTLESEKRMKDVVLKRKTEEVNSLRRNARRISQMQTMSSKHKMKFSIKYAKNKWHSIEKQIMKVALNRQAVSRLENDMERWLKEREKLSHKLDKMSLKRKRIAHEKGEESTLVEDLDDQIENLRANLSYLHDNIVECQQTIVQMEQAEDPEDEDEGGVTKIINITELQLDEAKYLMEKLLSMTISQSCLATQKDGAVREIENRMAQALKQNSLHQQLLQHMIEQQDLEVYDLMLLNEQGDSESESDNESNIFVSNSSEQQSSVLPNNVTSEFMSEDNGSDSSMGRREKARRKMTTKEDLLFNDTDVPISPKAELITNVQNTFSRSLSFTKGAGLNTELMSRSRSFIKPDNNRYNIMSSSMDQSAFSRLAPVYQPSPVLGRRSLDRHQIQRKASPKSTRKFSSTLRLNDQESPPGSPPSYRRIHRDSDPSISGGRNVFNRLLAGTSIGQPSKLPEKGTIIPFQGRIGPKSPLICCNVAEGHSKAVLSVYATDEYLFSGSKDRTVKVWDLCRKEEVQSLSGHPNNVVCVKYSKQTRLAFTVSSAFIKVWDLRMSTAICIKTLSSSGLTTNGPVQINSTNRTLAMPPGETSINDIALGESGYDLYSAAADKVRMWDLRKFHSIGKLSGGHQAAVMCLETEGSLVATGSKDHYIKVFDVSDKQGVVIAPCMNLTPPHYDGIQCLAMSGDSLFSASRDFCIKKWDLKNQEIVKSVNNAHKDWICGLAFLPDSPIVVSGCRAGILKLWSADSLSLIGEMKAHNSTINTITTNNQHVFTGSNDGSIGVWRIRNNYDKSPDSESS</sequence>
<evidence type="ECO:0000313" key="21">
    <source>
        <dbReference type="EMBL" id="CDW17454.1"/>
    </source>
</evidence>
<dbReference type="GO" id="GO:0005524">
    <property type="term" value="F:ATP binding"/>
    <property type="evidence" value="ECO:0007669"/>
    <property type="project" value="UniProtKB-UniRule"/>
</dbReference>
<evidence type="ECO:0000256" key="19">
    <source>
        <dbReference type="SAM" id="MobiDB-lite"/>
    </source>
</evidence>
<protein>
    <recommendedName>
        <fullName evidence="20">Kinesin motor domain-containing protein</fullName>
    </recommendedName>
</protein>
<dbReference type="GO" id="GO:0007052">
    <property type="term" value="P:mitotic spindle organization"/>
    <property type="evidence" value="ECO:0007669"/>
    <property type="project" value="TreeGrafter"/>
</dbReference>
<dbReference type="OrthoDB" id="3176171at2759"/>
<evidence type="ECO:0000256" key="7">
    <source>
        <dbReference type="ARBA" id="ARBA00022574"/>
    </source>
</evidence>
<keyword evidence="15" id="KW-0966">Cell projection</keyword>
<dbReference type="InterPro" id="IPR015943">
    <property type="entry name" value="WD40/YVTN_repeat-like_dom_sf"/>
</dbReference>
<dbReference type="InterPro" id="IPR036961">
    <property type="entry name" value="Kinesin_motor_dom_sf"/>
</dbReference>
<dbReference type="Pfam" id="PF23204">
    <property type="entry name" value="KIF21A_2nd"/>
    <property type="match status" value="1"/>
</dbReference>
<feature type="compositionally biased region" description="Polar residues" evidence="19">
    <location>
        <begin position="1034"/>
        <end position="1055"/>
    </location>
</feature>
<dbReference type="GO" id="GO:0007018">
    <property type="term" value="P:microtubule-based movement"/>
    <property type="evidence" value="ECO:0007669"/>
    <property type="project" value="InterPro"/>
</dbReference>
<dbReference type="GO" id="GO:0030425">
    <property type="term" value="C:dendrite"/>
    <property type="evidence" value="ECO:0007669"/>
    <property type="project" value="UniProtKB-SubCell"/>
</dbReference>
<dbReference type="SMART" id="SM00129">
    <property type="entry name" value="KISc"/>
    <property type="match status" value="1"/>
</dbReference>
<dbReference type="PANTHER" id="PTHR47969">
    <property type="entry name" value="CHROMOSOME-ASSOCIATED KINESIN KIF4A-RELATED"/>
    <property type="match status" value="1"/>
</dbReference>
<dbReference type="CDD" id="cd01372">
    <property type="entry name" value="KISc_KIF4"/>
    <property type="match status" value="1"/>
</dbReference>
<evidence type="ECO:0000256" key="17">
    <source>
        <dbReference type="PROSITE-ProRule" id="PRU00283"/>
    </source>
</evidence>
<keyword evidence="7 16" id="KW-0853">WD repeat</keyword>
<dbReference type="PANTHER" id="PTHR47969:SF28">
    <property type="entry name" value="KINESIN-LIKE PROTEIN KIF21B"/>
    <property type="match status" value="1"/>
</dbReference>
<feature type="region of interest" description="Disordered" evidence="19">
    <location>
        <begin position="575"/>
        <end position="617"/>
    </location>
</feature>
<proteinExistence type="inferred from homology"/>
<dbReference type="CDD" id="cd00200">
    <property type="entry name" value="WD40"/>
    <property type="match status" value="1"/>
</dbReference>
<evidence type="ECO:0000256" key="15">
    <source>
        <dbReference type="ARBA" id="ARBA00023273"/>
    </source>
</evidence>
<feature type="compositionally biased region" description="Acidic residues" evidence="19">
    <location>
        <begin position="579"/>
        <end position="617"/>
    </location>
</feature>
<evidence type="ECO:0000256" key="3">
    <source>
        <dbReference type="ARBA" id="ARBA00004489"/>
    </source>
</evidence>
<feature type="coiled-coil region" evidence="18">
    <location>
        <begin position="854"/>
        <end position="916"/>
    </location>
</feature>
<dbReference type="Gene3D" id="2.130.10.10">
    <property type="entry name" value="YVTN repeat-like/Quinoprotein amine dehydrogenase"/>
    <property type="match status" value="2"/>
</dbReference>
<feature type="repeat" description="WD" evidence="16">
    <location>
        <begin position="1536"/>
        <end position="1569"/>
    </location>
</feature>
<dbReference type="SUPFAM" id="SSF50978">
    <property type="entry name" value="WD40 repeat-like"/>
    <property type="match status" value="1"/>
</dbReference>
<feature type="domain" description="Kinesin motor" evidence="20">
    <location>
        <begin position="16"/>
        <end position="379"/>
    </location>
</feature>
<feature type="region of interest" description="Disordered" evidence="19">
    <location>
        <begin position="1159"/>
        <end position="1217"/>
    </location>
</feature>
<feature type="coiled-coil region" evidence="18">
    <location>
        <begin position="387"/>
        <end position="460"/>
    </location>
</feature>
<name>A0A0K2SV43_LEPSM</name>
<dbReference type="InterPro" id="IPR001752">
    <property type="entry name" value="Kinesin_motor_dom"/>
</dbReference>
<keyword evidence="9" id="KW-0677">Repeat</keyword>
<evidence type="ECO:0000256" key="16">
    <source>
        <dbReference type="PROSITE-ProRule" id="PRU00221"/>
    </source>
</evidence>
<keyword evidence="12 18" id="KW-0175">Coiled coil</keyword>
<dbReference type="EMBL" id="HACA01000094">
    <property type="protein sequence ID" value="CDW17455.1"/>
    <property type="molecule type" value="Transcribed_RNA"/>
</dbReference>
<keyword evidence="13 17" id="KW-0505">Motor protein</keyword>
<evidence type="ECO:0000256" key="12">
    <source>
        <dbReference type="ARBA" id="ARBA00023054"/>
    </source>
</evidence>
<feature type="region of interest" description="Disordered" evidence="19">
    <location>
        <begin position="244"/>
        <end position="267"/>
    </location>
</feature>
<feature type="region of interest" description="Disordered" evidence="19">
    <location>
        <begin position="1022"/>
        <end position="1076"/>
    </location>
</feature>
<dbReference type="PROSITE" id="PS50082">
    <property type="entry name" value="WD_REPEATS_2"/>
    <property type="match status" value="4"/>
</dbReference>
<feature type="binding site" evidence="17">
    <location>
        <begin position="95"/>
        <end position="102"/>
    </location>
    <ligand>
        <name>ATP</name>
        <dbReference type="ChEBI" id="CHEBI:30616"/>
    </ligand>
</feature>
<accession>A0A0K2SV43</accession>
<dbReference type="SMART" id="SM00320">
    <property type="entry name" value="WD40"/>
    <property type="match status" value="7"/>
</dbReference>
<dbReference type="GO" id="GO:0005875">
    <property type="term" value="C:microtubule associated complex"/>
    <property type="evidence" value="ECO:0007669"/>
    <property type="project" value="TreeGrafter"/>
</dbReference>